<dbReference type="Gene3D" id="3.40.50.300">
    <property type="entry name" value="P-loop containing nucleotide triphosphate hydrolases"/>
    <property type="match status" value="1"/>
</dbReference>
<organism evidence="3 4">
    <name type="scientific">Leucocoprinus birnbaumii</name>
    <dbReference type="NCBI Taxonomy" id="56174"/>
    <lineage>
        <taxon>Eukaryota</taxon>
        <taxon>Fungi</taxon>
        <taxon>Dikarya</taxon>
        <taxon>Basidiomycota</taxon>
        <taxon>Agaricomycotina</taxon>
        <taxon>Agaricomycetes</taxon>
        <taxon>Agaricomycetidae</taxon>
        <taxon>Agaricales</taxon>
        <taxon>Agaricineae</taxon>
        <taxon>Agaricaceae</taxon>
        <taxon>Leucocoprinus</taxon>
    </lineage>
</organism>
<dbReference type="EMBL" id="JANIEX010000129">
    <property type="protein sequence ID" value="KAJ3572758.1"/>
    <property type="molecule type" value="Genomic_DNA"/>
</dbReference>
<dbReference type="SUPFAM" id="SSF52540">
    <property type="entry name" value="P-loop containing nucleoside triphosphate hydrolases"/>
    <property type="match status" value="1"/>
</dbReference>
<comment type="caution">
    <text evidence="3">The sequence shown here is derived from an EMBL/GenBank/DDBJ whole genome shotgun (WGS) entry which is preliminary data.</text>
</comment>
<gene>
    <name evidence="3" type="ORF">NP233_g2869</name>
</gene>
<sequence>MSYFQNAYDFKIEGSDFFNGGTHIHNLNNIGGPGFNRLEEMALKEALRDSSAREIPRCFEGTRTAHRESITSWGKGEWKSVNARVMWMDGPAGVGKSAIAQTWADELGELLSAAFFFSRANGWNRALALFPTIAFQLATKYQSYRVAVDKAITRNPSILEMSLGAQFQALIVQPILESSPADRNAMVDTIIVIDGFDECGALSETLDSFQTQVAIMYFIFASAAHILNALRAPPAYGCTWCLTLPLEAPNVDEDIKSYFRSAFTRIRMKYPSIPSSWPSKEALAQLVKQSNGLFIYSTSAIRYIEQSSGQHRLGPEERLQLLLEPKEGTSAKLSKLDQLYLLIMGQLPRESLSNTLLILFAQDFFTTHETWRIRSTIPVMSSLLGFPQLVFNDTISPLHSVIQQYVKDGMSHPSLRFFHASFPDFLTDYQRSGFDYHIHRSDICALFHSSCVDVLSHPPRSLSSRHGIYTNNFKDTEEKDIVVRQAAFMIVFDLPSSVNYFRLSDYPNILEKMAKIDWSLEAGSYSAVTYHTDAAARFHDKLTSPWRSRIINPIKPKKTFRRIISRSSDPPSSDDFILGHGDKKALVIKGWLEPYEKR</sequence>
<accession>A0AAD5YYE4</accession>
<protein>
    <recommendedName>
        <fullName evidence="2">Nephrocystin 3-like N-terminal domain-containing protein</fullName>
    </recommendedName>
</protein>
<name>A0AAD5YYE4_9AGAR</name>
<dbReference type="Proteomes" id="UP001213000">
    <property type="component" value="Unassembled WGS sequence"/>
</dbReference>
<evidence type="ECO:0000256" key="1">
    <source>
        <dbReference type="ARBA" id="ARBA00022737"/>
    </source>
</evidence>
<proteinExistence type="predicted"/>
<dbReference type="AlphaFoldDB" id="A0AAD5YYE4"/>
<reference evidence="3" key="1">
    <citation type="submission" date="2022-07" db="EMBL/GenBank/DDBJ databases">
        <title>Genome Sequence of Leucocoprinus birnbaumii.</title>
        <authorList>
            <person name="Buettner E."/>
        </authorList>
    </citation>
    <scope>NUCLEOTIDE SEQUENCE</scope>
    <source>
        <strain evidence="3">VT141</strain>
    </source>
</reference>
<evidence type="ECO:0000313" key="4">
    <source>
        <dbReference type="Proteomes" id="UP001213000"/>
    </source>
</evidence>
<evidence type="ECO:0000313" key="3">
    <source>
        <dbReference type="EMBL" id="KAJ3572758.1"/>
    </source>
</evidence>
<keyword evidence="1" id="KW-0677">Repeat</keyword>
<dbReference type="Pfam" id="PF24883">
    <property type="entry name" value="NPHP3_N"/>
    <property type="match status" value="1"/>
</dbReference>
<feature type="domain" description="Nephrocystin 3-like N-terminal" evidence="2">
    <location>
        <begin position="77"/>
        <end position="210"/>
    </location>
</feature>
<keyword evidence="4" id="KW-1185">Reference proteome</keyword>
<dbReference type="InterPro" id="IPR027417">
    <property type="entry name" value="P-loop_NTPase"/>
</dbReference>
<dbReference type="PANTHER" id="PTHR10039:SF14">
    <property type="entry name" value="NACHT DOMAIN-CONTAINING PROTEIN"/>
    <property type="match status" value="1"/>
</dbReference>
<dbReference type="PANTHER" id="PTHR10039">
    <property type="entry name" value="AMELOGENIN"/>
    <property type="match status" value="1"/>
</dbReference>
<dbReference type="InterPro" id="IPR056884">
    <property type="entry name" value="NPHP3-like_N"/>
</dbReference>
<evidence type="ECO:0000259" key="2">
    <source>
        <dbReference type="Pfam" id="PF24883"/>
    </source>
</evidence>